<evidence type="ECO:0000313" key="4">
    <source>
        <dbReference type="Proteomes" id="UP000305709"/>
    </source>
</evidence>
<protein>
    <submittedName>
        <fullName evidence="2">Uncharacterized protein</fullName>
    </submittedName>
</protein>
<accession>A0A5C4N567</accession>
<evidence type="ECO:0000313" key="3">
    <source>
        <dbReference type="EMBL" id="TNC74887.1"/>
    </source>
</evidence>
<dbReference type="AlphaFoldDB" id="A0A5C4N567"/>
<keyword evidence="4" id="KW-1185">Reference proteome</keyword>
<comment type="caution">
    <text evidence="2">The sequence shown here is derived from an EMBL/GenBank/DDBJ whole genome shotgun (WGS) entry which is preliminary data.</text>
</comment>
<keyword evidence="1" id="KW-0812">Transmembrane</keyword>
<keyword evidence="1" id="KW-0472">Membrane</keyword>
<keyword evidence="1" id="KW-1133">Transmembrane helix</keyword>
<proteinExistence type="predicted"/>
<dbReference type="Proteomes" id="UP000305709">
    <property type="component" value="Unassembled WGS sequence"/>
</dbReference>
<name>A0A5C4N567_9RHOB</name>
<feature type="transmembrane region" description="Helical" evidence="1">
    <location>
        <begin position="31"/>
        <end position="52"/>
    </location>
</feature>
<organism evidence="2 4">
    <name type="scientific">Rubellimicrobium roseum</name>
    <dbReference type="NCBI Taxonomy" id="687525"/>
    <lineage>
        <taxon>Bacteria</taxon>
        <taxon>Pseudomonadati</taxon>
        <taxon>Pseudomonadota</taxon>
        <taxon>Alphaproteobacteria</taxon>
        <taxon>Rhodobacterales</taxon>
        <taxon>Roseobacteraceae</taxon>
        <taxon>Rubellimicrobium</taxon>
    </lineage>
</organism>
<evidence type="ECO:0000256" key="1">
    <source>
        <dbReference type="SAM" id="Phobius"/>
    </source>
</evidence>
<dbReference type="EMBL" id="VDFV01000070">
    <property type="protein sequence ID" value="TNC61188.1"/>
    <property type="molecule type" value="Genomic_DNA"/>
</dbReference>
<dbReference type="RefSeq" id="WP_139079881.1">
    <property type="nucleotide sequence ID" value="NZ_VDFV01000001.1"/>
</dbReference>
<dbReference type="EMBL" id="VDFV01000001">
    <property type="protein sequence ID" value="TNC74887.1"/>
    <property type="molecule type" value="Genomic_DNA"/>
</dbReference>
<gene>
    <name evidence="3" type="ORF">FHG71_01790</name>
    <name evidence="2" type="ORF">FHG71_21400</name>
</gene>
<sequence>MVLAHLLVGLLAGGLVGMVRLMTAPQVWSALGSYALAGGLALLASALLSLAAQRDPDDT</sequence>
<reference evidence="2 4" key="1">
    <citation type="submission" date="2019-06" db="EMBL/GenBank/DDBJ databases">
        <authorList>
            <person name="Jiang L."/>
        </authorList>
    </citation>
    <scope>NUCLEOTIDE SEQUENCE [LARGE SCALE GENOMIC DNA]</scope>
    <source>
        <strain evidence="2 4">YIM 48858</strain>
    </source>
</reference>
<evidence type="ECO:0000313" key="2">
    <source>
        <dbReference type="EMBL" id="TNC61188.1"/>
    </source>
</evidence>